<name>A0A974Y0Y7_9GAMM</name>
<dbReference type="Proteomes" id="UP000639274">
    <property type="component" value="Chromosome"/>
</dbReference>
<keyword evidence="2" id="KW-1185">Reference proteome</keyword>
<evidence type="ECO:0000313" key="2">
    <source>
        <dbReference type="Proteomes" id="UP000639274"/>
    </source>
</evidence>
<dbReference type="EMBL" id="CP071518">
    <property type="protein sequence ID" value="QSX79392.1"/>
    <property type="molecule type" value="Genomic_DNA"/>
</dbReference>
<gene>
    <name evidence="1" type="ORF">I8J32_005890</name>
</gene>
<dbReference type="InterPro" id="IPR046560">
    <property type="entry name" value="DUF6714"/>
</dbReference>
<dbReference type="RefSeq" id="WP_200616229.1">
    <property type="nucleotide sequence ID" value="NZ_CP071518.1"/>
</dbReference>
<reference evidence="1 2" key="1">
    <citation type="submission" date="2021-03" db="EMBL/GenBank/DDBJ databases">
        <title>Lysobacter sp. nov. isolated from soil of gangwondo yeongwol, south Korea.</title>
        <authorList>
            <person name="Kim K.R."/>
            <person name="Kim K.H."/>
            <person name="Jeon C.O."/>
        </authorList>
    </citation>
    <scope>NUCLEOTIDE SEQUENCE [LARGE SCALE GENOMIC DNA]</scope>
    <source>
        <strain evidence="1 2">R19</strain>
    </source>
</reference>
<proteinExistence type="predicted"/>
<organism evidence="1 2">
    <name type="scientific">Agrilutibacter solisilvae</name>
    <dbReference type="NCBI Taxonomy" id="2763317"/>
    <lineage>
        <taxon>Bacteria</taxon>
        <taxon>Pseudomonadati</taxon>
        <taxon>Pseudomonadota</taxon>
        <taxon>Gammaproteobacteria</taxon>
        <taxon>Lysobacterales</taxon>
        <taxon>Lysobacteraceae</taxon>
        <taxon>Agrilutibacter</taxon>
    </lineage>
</organism>
<sequence>MDSIAASLATCFSDLPVIPAMSLRAGNAVDGYEAARQYDPAMDGVTPEYLEAYFWGIAHLDSQSWRYYLPHLLGYALQNISNPASNATDAFLFSLRPPDRDPPRFGSLSGSEEQVVVEVLEKLAFSGESAWREPAMIALEEYWAPGATYR</sequence>
<evidence type="ECO:0000313" key="1">
    <source>
        <dbReference type="EMBL" id="QSX79392.1"/>
    </source>
</evidence>
<dbReference type="Pfam" id="PF20461">
    <property type="entry name" value="DUF6714"/>
    <property type="match status" value="1"/>
</dbReference>
<accession>A0A974Y0Y7</accession>
<dbReference type="KEGG" id="lsf:I8J32_005890"/>
<protein>
    <submittedName>
        <fullName evidence="1">Uncharacterized protein</fullName>
    </submittedName>
</protein>
<dbReference type="AlphaFoldDB" id="A0A974Y0Y7"/>